<sequence>MVLSSFTSSKSPQVRNNAPDSNSDGVHKKHAQDILASSTSGSKLGTGDNSVAFTSDEVLKNCAKDIRASSTSNKVSEAKETNPYSLIHIKSEKTDPEFNSEHRNLFTFLNDSVDLIDDLQFISYEKTTLEDFVKPRSPVNVNQNFCITKNLISDYSASSSNTEASSKYSDTDSVKNSAYLPDYERNVFDMLNK</sequence>
<protein>
    <submittedName>
        <fullName evidence="2">Uncharacterized protein</fullName>
    </submittedName>
</protein>
<dbReference type="EMBL" id="JAWDGP010003451">
    <property type="protein sequence ID" value="KAK3774202.1"/>
    <property type="molecule type" value="Genomic_DNA"/>
</dbReference>
<name>A0AAE0ZRU2_9GAST</name>
<gene>
    <name evidence="2" type="ORF">RRG08_001336</name>
</gene>
<comment type="caution">
    <text evidence="2">The sequence shown here is derived from an EMBL/GenBank/DDBJ whole genome shotgun (WGS) entry which is preliminary data.</text>
</comment>
<evidence type="ECO:0000313" key="3">
    <source>
        <dbReference type="Proteomes" id="UP001283361"/>
    </source>
</evidence>
<keyword evidence="3" id="KW-1185">Reference proteome</keyword>
<feature type="region of interest" description="Disordered" evidence="1">
    <location>
        <begin position="1"/>
        <end position="41"/>
    </location>
</feature>
<organism evidence="2 3">
    <name type="scientific">Elysia crispata</name>
    <name type="common">lettuce slug</name>
    <dbReference type="NCBI Taxonomy" id="231223"/>
    <lineage>
        <taxon>Eukaryota</taxon>
        <taxon>Metazoa</taxon>
        <taxon>Spiralia</taxon>
        <taxon>Lophotrochozoa</taxon>
        <taxon>Mollusca</taxon>
        <taxon>Gastropoda</taxon>
        <taxon>Heterobranchia</taxon>
        <taxon>Euthyneura</taxon>
        <taxon>Panpulmonata</taxon>
        <taxon>Sacoglossa</taxon>
        <taxon>Placobranchoidea</taxon>
        <taxon>Plakobranchidae</taxon>
        <taxon>Elysia</taxon>
    </lineage>
</organism>
<accession>A0AAE0ZRU2</accession>
<evidence type="ECO:0000313" key="2">
    <source>
        <dbReference type="EMBL" id="KAK3774202.1"/>
    </source>
</evidence>
<evidence type="ECO:0000256" key="1">
    <source>
        <dbReference type="SAM" id="MobiDB-lite"/>
    </source>
</evidence>
<proteinExistence type="predicted"/>
<dbReference type="AlphaFoldDB" id="A0AAE0ZRU2"/>
<feature type="compositionally biased region" description="Polar residues" evidence="1">
    <location>
        <begin position="1"/>
        <end position="24"/>
    </location>
</feature>
<dbReference type="Proteomes" id="UP001283361">
    <property type="component" value="Unassembled WGS sequence"/>
</dbReference>
<reference evidence="2" key="1">
    <citation type="journal article" date="2023" name="G3 (Bethesda)">
        <title>A reference genome for the long-term kleptoplast-retaining sea slug Elysia crispata morphotype clarki.</title>
        <authorList>
            <person name="Eastman K.E."/>
            <person name="Pendleton A.L."/>
            <person name="Shaikh M.A."/>
            <person name="Suttiyut T."/>
            <person name="Ogas R."/>
            <person name="Tomko P."/>
            <person name="Gavelis G."/>
            <person name="Widhalm J.R."/>
            <person name="Wisecaver J.H."/>
        </authorList>
    </citation>
    <scope>NUCLEOTIDE SEQUENCE</scope>
    <source>
        <strain evidence="2">ECLA1</strain>
    </source>
</reference>